<proteinExistence type="predicted"/>
<keyword evidence="1" id="KW-0732">Signal</keyword>
<feature type="signal peptide" evidence="1">
    <location>
        <begin position="1"/>
        <end position="20"/>
    </location>
</feature>
<feature type="chain" id="PRO_5029676660" evidence="1">
    <location>
        <begin position="21"/>
        <end position="176"/>
    </location>
</feature>
<dbReference type="AlphaFoldDB" id="A0A7J6P102"/>
<comment type="caution">
    <text evidence="2">The sequence shown here is derived from an EMBL/GenBank/DDBJ whole genome shotgun (WGS) entry which is preliminary data.</text>
</comment>
<protein>
    <submittedName>
        <fullName evidence="2">Uncharacterized protein</fullName>
    </submittedName>
</protein>
<evidence type="ECO:0000313" key="3">
    <source>
        <dbReference type="Proteomes" id="UP000541610"/>
    </source>
</evidence>
<dbReference type="EMBL" id="JABANP010000114">
    <property type="protein sequence ID" value="KAF4689824.1"/>
    <property type="molecule type" value="Genomic_DNA"/>
</dbReference>
<evidence type="ECO:0000256" key="1">
    <source>
        <dbReference type="SAM" id="SignalP"/>
    </source>
</evidence>
<sequence>MTITLRYLISTILLVLPVVAQQQPNNQDPPLVVGTGSLPPLGPITGEVNSLWVWLAAQVQSLASSLEADLSADLAAVAQDSEHPFWAWLKSQMENDPSSLAIDDTVIQPVLDWALDKNEDPYYVWLAAEVFANLRSPTTGDTDSSLRRRAIEAKPRHYPTLEWIEALFDIFSPLHR</sequence>
<organism evidence="2 3">
    <name type="scientific">Perkinsus olseni</name>
    <name type="common">Perkinsus atlanticus</name>
    <dbReference type="NCBI Taxonomy" id="32597"/>
    <lineage>
        <taxon>Eukaryota</taxon>
        <taxon>Sar</taxon>
        <taxon>Alveolata</taxon>
        <taxon>Perkinsozoa</taxon>
        <taxon>Perkinsea</taxon>
        <taxon>Perkinsida</taxon>
        <taxon>Perkinsidae</taxon>
        <taxon>Perkinsus</taxon>
    </lineage>
</organism>
<gene>
    <name evidence="2" type="ORF">FOZ60_001096</name>
</gene>
<accession>A0A7J6P102</accession>
<reference evidence="2 3" key="1">
    <citation type="submission" date="2020-04" db="EMBL/GenBank/DDBJ databases">
        <title>Perkinsus olseni comparative genomics.</title>
        <authorList>
            <person name="Bogema D.R."/>
        </authorList>
    </citation>
    <scope>NUCLEOTIDE SEQUENCE [LARGE SCALE GENOMIC DNA]</scope>
    <source>
        <strain evidence="2">00978-12</strain>
    </source>
</reference>
<name>A0A7J6P102_PEROL</name>
<evidence type="ECO:0000313" key="2">
    <source>
        <dbReference type="EMBL" id="KAF4689824.1"/>
    </source>
</evidence>
<dbReference type="Proteomes" id="UP000541610">
    <property type="component" value="Unassembled WGS sequence"/>
</dbReference>